<dbReference type="PROSITE" id="PS50106">
    <property type="entry name" value="PDZ"/>
    <property type="match status" value="1"/>
</dbReference>
<evidence type="ECO:0000259" key="3">
    <source>
        <dbReference type="PROSITE" id="PS50106"/>
    </source>
</evidence>
<feature type="compositionally biased region" description="Polar residues" evidence="2">
    <location>
        <begin position="630"/>
        <end position="648"/>
    </location>
</feature>
<feature type="compositionally biased region" description="Polar residues" evidence="2">
    <location>
        <begin position="214"/>
        <end position="237"/>
    </location>
</feature>
<feature type="compositionally biased region" description="Low complexity" evidence="2">
    <location>
        <begin position="531"/>
        <end position="550"/>
    </location>
</feature>
<dbReference type="GO" id="GO:1904071">
    <property type="term" value="P:presynaptic active zone assembly"/>
    <property type="evidence" value="ECO:0007669"/>
    <property type="project" value="TreeGrafter"/>
</dbReference>
<feature type="compositionally biased region" description="Basic and acidic residues" evidence="2">
    <location>
        <begin position="33"/>
        <end position="52"/>
    </location>
</feature>
<dbReference type="PANTHER" id="PTHR14113">
    <property type="entry name" value="PICCOLO/BASSOON"/>
    <property type="match status" value="1"/>
</dbReference>
<feature type="compositionally biased region" description="Low complexity" evidence="2">
    <location>
        <begin position="2328"/>
        <end position="2339"/>
    </location>
</feature>
<dbReference type="GO" id="GO:0098978">
    <property type="term" value="C:glutamatergic synapse"/>
    <property type="evidence" value="ECO:0007669"/>
    <property type="project" value="TreeGrafter"/>
</dbReference>
<feature type="compositionally biased region" description="Basic and acidic residues" evidence="2">
    <location>
        <begin position="898"/>
        <end position="918"/>
    </location>
</feature>
<feature type="compositionally biased region" description="Polar residues" evidence="2">
    <location>
        <begin position="805"/>
        <end position="815"/>
    </location>
</feature>
<dbReference type="SUPFAM" id="SSF50156">
    <property type="entry name" value="PDZ domain-like"/>
    <property type="match status" value="1"/>
</dbReference>
<feature type="region of interest" description="Disordered" evidence="2">
    <location>
        <begin position="1898"/>
        <end position="1930"/>
    </location>
</feature>
<dbReference type="Gene3D" id="2.30.42.10">
    <property type="match status" value="1"/>
</dbReference>
<feature type="compositionally biased region" description="Low complexity" evidence="2">
    <location>
        <begin position="1790"/>
        <end position="1803"/>
    </location>
</feature>
<feature type="region of interest" description="Disordered" evidence="2">
    <location>
        <begin position="1035"/>
        <end position="1271"/>
    </location>
</feature>
<feature type="compositionally biased region" description="Acidic residues" evidence="2">
    <location>
        <begin position="947"/>
        <end position="962"/>
    </location>
</feature>
<feature type="compositionally biased region" description="Polar residues" evidence="2">
    <location>
        <begin position="453"/>
        <end position="473"/>
    </location>
</feature>
<feature type="region of interest" description="Disordered" evidence="2">
    <location>
        <begin position="1790"/>
        <end position="1826"/>
    </location>
</feature>
<feature type="compositionally biased region" description="Low complexity" evidence="2">
    <location>
        <begin position="1698"/>
        <end position="1720"/>
    </location>
</feature>
<feature type="compositionally biased region" description="Polar residues" evidence="2">
    <location>
        <begin position="1396"/>
        <end position="1406"/>
    </location>
</feature>
<feature type="compositionally biased region" description="Low complexity" evidence="2">
    <location>
        <begin position="922"/>
        <end position="932"/>
    </location>
</feature>
<feature type="region of interest" description="Disordered" evidence="2">
    <location>
        <begin position="2304"/>
        <end position="2418"/>
    </location>
</feature>
<feature type="compositionally biased region" description="Basic and acidic residues" evidence="2">
    <location>
        <begin position="704"/>
        <end position="719"/>
    </location>
</feature>
<feature type="compositionally biased region" description="Polar residues" evidence="2">
    <location>
        <begin position="1579"/>
        <end position="1591"/>
    </location>
</feature>
<feature type="compositionally biased region" description="Basic and acidic residues" evidence="2">
    <location>
        <begin position="485"/>
        <end position="513"/>
    </location>
</feature>
<feature type="compositionally biased region" description="Polar residues" evidence="2">
    <location>
        <begin position="1220"/>
        <end position="1249"/>
    </location>
</feature>
<feature type="compositionally biased region" description="Basic and acidic residues" evidence="2">
    <location>
        <begin position="1643"/>
        <end position="1655"/>
    </location>
</feature>
<feature type="region of interest" description="Disordered" evidence="2">
    <location>
        <begin position="2792"/>
        <end position="2870"/>
    </location>
</feature>
<keyword evidence="5" id="KW-1185">Reference proteome</keyword>
<dbReference type="InterPro" id="IPR052098">
    <property type="entry name" value="Presynaptic_Scaffold_Bsn/Pclo"/>
</dbReference>
<feature type="compositionally biased region" description="Polar residues" evidence="2">
    <location>
        <begin position="1441"/>
        <end position="1460"/>
    </location>
</feature>
<feature type="compositionally biased region" description="Basic residues" evidence="2">
    <location>
        <begin position="2140"/>
        <end position="2151"/>
    </location>
</feature>
<dbReference type="CDD" id="cd06714">
    <property type="entry name" value="PDZ_RIM-like"/>
    <property type="match status" value="1"/>
</dbReference>
<feature type="compositionally biased region" description="Basic and acidic residues" evidence="2">
    <location>
        <begin position="1051"/>
        <end position="1096"/>
    </location>
</feature>
<feature type="compositionally biased region" description="Low complexity" evidence="2">
    <location>
        <begin position="146"/>
        <end position="155"/>
    </location>
</feature>
<evidence type="ECO:0000256" key="1">
    <source>
        <dbReference type="SAM" id="Coils"/>
    </source>
</evidence>
<feature type="compositionally biased region" description="Polar residues" evidence="2">
    <location>
        <begin position="1035"/>
        <end position="1047"/>
    </location>
</feature>
<gene>
    <name evidence="4" type="ORF">HNY73_019904</name>
</gene>
<feature type="compositionally biased region" description="Low complexity" evidence="2">
    <location>
        <begin position="2839"/>
        <end position="2853"/>
    </location>
</feature>
<proteinExistence type="predicted"/>
<reference evidence="4" key="1">
    <citation type="journal article" date="2020" name="bioRxiv">
        <title>Chromosome-level reference genome of the European wasp spider Argiope bruennichi: a resource for studies on range expansion and evolutionary adaptation.</title>
        <authorList>
            <person name="Sheffer M.M."/>
            <person name="Hoppe A."/>
            <person name="Krehenwinkel H."/>
            <person name="Uhl G."/>
            <person name="Kuss A.W."/>
            <person name="Jensen L."/>
            <person name="Jensen C."/>
            <person name="Gillespie R.G."/>
            <person name="Hoff K.J."/>
            <person name="Prost S."/>
        </authorList>
    </citation>
    <scope>NUCLEOTIDE SEQUENCE</scope>
</reference>
<feature type="region of interest" description="Disordered" evidence="2">
    <location>
        <begin position="1643"/>
        <end position="1775"/>
    </location>
</feature>
<feature type="region of interest" description="Disordered" evidence="2">
    <location>
        <begin position="768"/>
        <end position="962"/>
    </location>
</feature>
<feature type="region of interest" description="Disordered" evidence="2">
    <location>
        <begin position="1511"/>
        <end position="1616"/>
    </location>
</feature>
<dbReference type="Pfam" id="PF00595">
    <property type="entry name" value="PDZ"/>
    <property type="match status" value="1"/>
</dbReference>
<dbReference type="InterPro" id="IPR001478">
    <property type="entry name" value="PDZ"/>
</dbReference>
<feature type="compositionally biased region" description="Polar residues" evidence="2">
    <location>
        <begin position="1721"/>
        <end position="1770"/>
    </location>
</feature>
<feature type="domain" description="PDZ" evidence="3">
    <location>
        <begin position="2437"/>
        <end position="2512"/>
    </location>
</feature>
<dbReference type="EMBL" id="JABXBU010002230">
    <property type="protein sequence ID" value="KAF8766883.1"/>
    <property type="molecule type" value="Genomic_DNA"/>
</dbReference>
<feature type="compositionally biased region" description="Polar residues" evidence="2">
    <location>
        <begin position="2349"/>
        <end position="2366"/>
    </location>
</feature>
<feature type="compositionally biased region" description="Polar residues" evidence="2">
    <location>
        <begin position="564"/>
        <end position="604"/>
    </location>
</feature>
<feature type="compositionally biased region" description="Polar residues" evidence="2">
    <location>
        <begin position="886"/>
        <end position="897"/>
    </location>
</feature>
<dbReference type="SUPFAM" id="SSF81995">
    <property type="entry name" value="beta-sandwich domain of Sec23/24"/>
    <property type="match status" value="1"/>
</dbReference>
<feature type="compositionally biased region" description="Polar residues" evidence="2">
    <location>
        <begin position="824"/>
        <end position="836"/>
    </location>
</feature>
<dbReference type="GO" id="GO:0035418">
    <property type="term" value="P:protein localization to synapse"/>
    <property type="evidence" value="ECO:0007669"/>
    <property type="project" value="TreeGrafter"/>
</dbReference>
<feature type="compositionally biased region" description="Basic and acidic residues" evidence="2">
    <location>
        <begin position="59"/>
        <end position="68"/>
    </location>
</feature>
<evidence type="ECO:0000313" key="5">
    <source>
        <dbReference type="Proteomes" id="UP000807504"/>
    </source>
</evidence>
<protein>
    <submittedName>
        <fullName evidence="4">Protein piccolo-like protein</fullName>
    </submittedName>
</protein>
<feature type="compositionally biased region" description="Basic and acidic residues" evidence="2">
    <location>
        <begin position="240"/>
        <end position="259"/>
    </location>
</feature>
<keyword evidence="1" id="KW-0175">Coiled coil</keyword>
<dbReference type="Proteomes" id="UP000807504">
    <property type="component" value="Unassembled WGS sequence"/>
</dbReference>
<comment type="caution">
    <text evidence="4">The sequence shown here is derived from an EMBL/GenBank/DDBJ whole genome shotgun (WGS) entry which is preliminary data.</text>
</comment>
<feature type="compositionally biased region" description="Gly residues" evidence="2">
    <location>
        <begin position="2533"/>
        <end position="2556"/>
    </location>
</feature>
<organism evidence="4 5">
    <name type="scientific">Argiope bruennichi</name>
    <name type="common">Wasp spider</name>
    <name type="synonym">Aranea bruennichi</name>
    <dbReference type="NCBI Taxonomy" id="94029"/>
    <lineage>
        <taxon>Eukaryota</taxon>
        <taxon>Metazoa</taxon>
        <taxon>Ecdysozoa</taxon>
        <taxon>Arthropoda</taxon>
        <taxon>Chelicerata</taxon>
        <taxon>Arachnida</taxon>
        <taxon>Araneae</taxon>
        <taxon>Araneomorphae</taxon>
        <taxon>Entelegynae</taxon>
        <taxon>Araneoidea</taxon>
        <taxon>Araneidae</taxon>
        <taxon>Argiope</taxon>
    </lineage>
</organism>
<feature type="compositionally biased region" description="Low complexity" evidence="2">
    <location>
        <begin position="1420"/>
        <end position="1430"/>
    </location>
</feature>
<evidence type="ECO:0000313" key="4">
    <source>
        <dbReference type="EMBL" id="KAF8766883.1"/>
    </source>
</evidence>
<feature type="compositionally biased region" description="Polar residues" evidence="2">
    <location>
        <begin position="1007"/>
        <end position="1019"/>
    </location>
</feature>
<feature type="compositionally biased region" description="Low complexity" evidence="2">
    <location>
        <begin position="85"/>
        <end position="102"/>
    </location>
</feature>
<feature type="compositionally biased region" description="Polar residues" evidence="2">
    <location>
        <begin position="844"/>
        <end position="862"/>
    </location>
</feature>
<feature type="compositionally biased region" description="Low complexity" evidence="2">
    <location>
        <begin position="1203"/>
        <end position="1219"/>
    </location>
</feature>
<feature type="compositionally biased region" description="Polar residues" evidence="2">
    <location>
        <begin position="682"/>
        <end position="703"/>
    </location>
</feature>
<feature type="coiled-coil region" evidence="1">
    <location>
        <begin position="2176"/>
        <end position="2203"/>
    </location>
</feature>
<accession>A0A8T0E530</accession>
<feature type="compositionally biased region" description="Polar residues" evidence="2">
    <location>
        <begin position="1677"/>
        <end position="1692"/>
    </location>
</feature>
<dbReference type="SMART" id="SM00228">
    <property type="entry name" value="PDZ"/>
    <property type="match status" value="1"/>
</dbReference>
<name>A0A8T0E530_ARGBR</name>
<evidence type="ECO:0000256" key="2">
    <source>
        <dbReference type="SAM" id="MobiDB-lite"/>
    </source>
</evidence>
<feature type="region of interest" description="Disordered" evidence="2">
    <location>
        <begin position="998"/>
        <end position="1019"/>
    </location>
</feature>
<feature type="compositionally biased region" description="Polar residues" evidence="2">
    <location>
        <begin position="720"/>
        <end position="730"/>
    </location>
</feature>
<feature type="compositionally biased region" description="Polar residues" evidence="2">
    <location>
        <begin position="1178"/>
        <end position="1192"/>
    </location>
</feature>
<dbReference type="GO" id="GO:0030424">
    <property type="term" value="C:axon"/>
    <property type="evidence" value="ECO:0007669"/>
    <property type="project" value="TreeGrafter"/>
</dbReference>
<feature type="region of interest" description="Disordered" evidence="2">
    <location>
        <begin position="2522"/>
        <end position="2591"/>
    </location>
</feature>
<feature type="coiled-coil region" evidence="1">
    <location>
        <begin position="2043"/>
        <end position="2093"/>
    </location>
</feature>
<sequence>MRVINRLFSFSQKHVWMCTPCSEKYPRLAPSNRKPDLENHAEVPVDGRRRTSESAVPLTEERRQKLGPHEVAPPPRGRSDSLPGQSPRQMPPQKQQQMPNSQGRHDQPQPRPMHPGEGQTFRGMRPDHPHQTPPVRSQHPQHPQARPRYPVDQQRPPQPRPHHPPEPRQPHPSDMQRPQHPDEQRQGPQNGSMRHQQRPGNAAEQQRPLRPTDQRFSQQTDPRSMHQNGQQRLQQPMEQGRPEFHPENNRSQHHIDQQRHQQNTEPLRQEQHLDQGRPMHPSDPKRQHQMEQAQRQPHPMESPQNSHENDLDYPQAKSYHHNEPPKPKPQHPIVHPPNKAQQGHEGVPICPPQDIPQESQEHIQRRQTESPQKLPPKRNQRLREPPEQQVTPRPQHPQQPPQEVSQYSPMKSHQDKMQPSEKTNNEPGFHHDMQHQQQYPPEKPNREQKHPSNKSQFHQQHIPTKGNNGQMHNNEIIRGNGDQTSMDRSHVPSERQFLDEQNRNREDKSHEPQRQPVMPPETYPQDKVPFSQQRQQHPQQRQSNQSSHRNALVEEEQNGVYVSLSEQKQAQEGPTPFSVNQESQKTFSQHPQTIPGTEGSSASPPATLPRTKRPEPPQPAGRTTRREKPSSNQTTPRTGTNPFRTDTNPFRRESLPQEVIDAGEYVTVAPRRGSLDERFRLASNQDQNRLADSTKAVDNSNKPTSERRLEHQDSFEKQKSVPSTEDYSNSNIYLDEEQRRNAINSGICPPEPVARRQLPNVDQRKQFAPSNLEQGLPPPVPKIRTSVPETSIHSESRNGIPRTVPLTSLAQTLEQQPDVRITMSRPSDSTNDYNSYKTEKNFINDLSQQKQSNRSQEQINQGQKKKADDLTYPNIVDMGRSDDNNANKQRTSSTQPRQRADKSREPSSHPFQKERNDQYIDQGNGSSQGQQGWREGKRNKPMPPEENYQDLEGYQDEEEEQNIDDYFEMIEKAISRPQQQTIAGGKKSSEIQKQLLNRENEAGHSVPGTSDFGSQKGQVSSVLRQIDAFNQNHMYNNIKNMPTSKPYTTPYDKRPPQENVKDKNDLNMYEQDKILASKKDFYEMDDTEYPRRDRNDSQYIIQPNDQRLGAQGTSEEHGKQRKEYGNAYEKLLLHELTPDTRQPSAKHYLEEHKTQPVSYEAFSSAKAMQQMPPEIRQDQSSIQNQKNYSQQNKESDDRNQAPYYYSQQTSGSYYQSSGQNNEGYDSNDSSRNGQSSIISKPNSIDIQNQKKSKAPKPDPQDWSPVSDLSPILDVSPSVEAAEQELMEKFQEKIVIEDEEDDMLVDEDSRLLKAGGIPRATSGTISGMLEEFNRALGLPGTSPVDDSGIKSAVSPTSLAMSPISNMSLSSISTVSSFQKEYQESFGSPQKTAPGGSPQKTPAQPTTPRRSHRRLPQPTVEQMQAAVAMAAQGPREKSPQPPSSNNGQKPAESLQSTNSQDAPPTPQARRIRSASYGGNNSSKASEELLARLNGGSSLSPLAMNNVFSEIVATTSVGSPQTPGTPRDKVGGDSSDTQSEAESIKSVRLRRKLPNLPADQCSSPSPTRKTLDHGKNGFSDGSDFTDSKSSTPVPQLTPVPAHLFKQDAKSPGKYASGSKLPQYMQNLKQQLRDELKAVTEERKVMLEQRGKTTGEGERSVTPQPPVSVHQKTTEPKEESFNSTVSKSLATYQAQQAALMKQIQSQSTSQAQTKAQTQVQTSSAISYQVQSKPIQQIQMHSHQGQTVVLSPYRSHSQTSLSSQAHTPSQSQPHTPYQSQPQMLQYQNQPQMIQYQTQPQTPYRAQTPSSQYGSQDLSSQQGMSESGMKTPLAARTSLPDAIPKYPGTRRPSDDDITIMTTATTTVVSASEQWNDTSKRHRQTPTTTIAPSAIIGSSVESLRRLQPKMSPPPPQRPFSRRGRTAEHKERSTGHPFAQIEQAMHYQTMRHHHQQQQQQQYQQQQLQQQQQIQHQQYQQQQLQQQQLQQASQYLQYYQKAPLQQQGYRSMDFPSIDSHVRATDLLRSSANRYGGSLGSGLSNTEALYQSRRALSNKIQDYLQENRMVEQQQRAVGSDAYFQTLNNEINRLRRSSENLYRDSIYDKPTWGGPVVQAPTPVPEIRTSPQTTERRKRYTQNIFLKTKSFKEKRKERRKPRSWHPSPYVSEDEDDQLTREEKKAKIKAEIARRRQQIEENMMLHEELCKLAERRDRMEAVAADLSLDQHGEITVPKKIQGRKGYYQPGLCTMPRNRYDYNVNPDVRLGAPWYEDEQAYQHQQQQQQQEQQVGYYQDTAAVPESAMDESIERLASTFPTDEPPDILLSATPGHFSPESEMAPAMPLLPDMPTRSRKLLENLGSSPIQPSRSGSAQSLYQDHHRSEDESNEDDSMGHRMQESSTLLRSQRKTGRTPVSKTSQKYDFPVKRSPHKGPQGTFFCQLVDFNWGNGLGMKVVGGKEVPGSNGMIGAYVAKIFPGGVVETLGNPKGDQVLEWNGIPLTGRTYEEVQRIIASSTDEVEIVIRCDLNMLETMNRQRRSSPGMGTSGGPRGGGLGPNDPSGGGGPGRGSSPAHSPYSPAESSRGHSPALTKRSMGGGGGGGGGNIVSNNIHNALTANLSQKLIIENIHLRRQNSHFGPPYGRRGLMSRGPQSRSVVSVFAPGPVSTDWPELYEPSFFSSPPSPDDFLEDEFQSRWRHESSMEQVQLQVCCGPRTAIVYVPIIPTRPLLKSAPPAILNRNNFTRRSMDHIDEYEPLLKSGWKAEERTLGFYDLLRPRCSLDKVSLYLNSLKEKAEVYELKKKNGVCQTSEDREEEPRERPRAPSDLPGLKPVFVNDWKRPKRAKNEESDDNNNNSKNTSNQNGNGEKQRKPHVGSSPEATPYNILPKGCRGSFCVIL</sequence>
<reference evidence="4" key="2">
    <citation type="submission" date="2020-06" db="EMBL/GenBank/DDBJ databases">
        <authorList>
            <person name="Sheffer M."/>
        </authorList>
    </citation>
    <scope>NUCLEOTIDE SEQUENCE</scope>
</reference>
<feature type="region of interest" description="Disordered" evidence="2">
    <location>
        <begin position="2102"/>
        <end position="2169"/>
    </location>
</feature>
<dbReference type="InterPro" id="IPR036034">
    <property type="entry name" value="PDZ_sf"/>
</dbReference>
<feature type="compositionally biased region" description="Basic and acidic residues" evidence="2">
    <location>
        <begin position="359"/>
        <end position="368"/>
    </location>
</feature>
<feature type="compositionally biased region" description="Basic and acidic residues" evidence="2">
    <location>
        <begin position="1114"/>
        <end position="1124"/>
    </location>
</feature>
<feature type="compositionally biased region" description="Basic and acidic residues" evidence="2">
    <location>
        <begin position="267"/>
        <end position="289"/>
    </location>
</feature>
<feature type="region of interest" description="Disordered" evidence="2">
    <location>
        <begin position="1377"/>
        <end position="1481"/>
    </location>
</feature>
<dbReference type="GO" id="GO:0048788">
    <property type="term" value="C:cytoskeleton of presynaptic active zone"/>
    <property type="evidence" value="ECO:0007669"/>
    <property type="project" value="TreeGrafter"/>
</dbReference>
<dbReference type="PANTHER" id="PTHR14113:SF6">
    <property type="entry name" value="PROTEIN PICCOLO"/>
    <property type="match status" value="1"/>
</dbReference>
<dbReference type="GO" id="GO:0098982">
    <property type="term" value="C:GABA-ergic synapse"/>
    <property type="evidence" value="ECO:0007669"/>
    <property type="project" value="TreeGrafter"/>
</dbReference>
<feature type="compositionally biased region" description="Polar residues" evidence="2">
    <location>
        <begin position="1804"/>
        <end position="1819"/>
    </location>
</feature>
<dbReference type="GO" id="GO:0098882">
    <property type="term" value="F:structural constituent of presynaptic active zone"/>
    <property type="evidence" value="ECO:0007669"/>
    <property type="project" value="TreeGrafter"/>
</dbReference>
<feature type="compositionally biased region" description="Basic and acidic residues" evidence="2">
    <location>
        <begin position="1917"/>
        <end position="1926"/>
    </location>
</feature>
<feature type="region of interest" description="Disordered" evidence="2">
    <location>
        <begin position="25"/>
        <end position="730"/>
    </location>
</feature>
<feature type="compositionally biased region" description="Polar residues" evidence="2">
    <location>
        <begin position="1511"/>
        <end position="1521"/>
    </location>
</feature>